<organism evidence="2 3">
    <name type="scientific">Dokdonella fugitiva</name>
    <dbReference type="NCBI Taxonomy" id="328517"/>
    <lineage>
        <taxon>Bacteria</taxon>
        <taxon>Pseudomonadati</taxon>
        <taxon>Pseudomonadota</taxon>
        <taxon>Gammaproteobacteria</taxon>
        <taxon>Lysobacterales</taxon>
        <taxon>Rhodanobacteraceae</taxon>
        <taxon>Dokdonella</taxon>
    </lineage>
</organism>
<keyword evidence="1" id="KW-0732">Signal</keyword>
<evidence type="ECO:0000313" key="2">
    <source>
        <dbReference type="EMBL" id="MBA8886362.1"/>
    </source>
</evidence>
<evidence type="ECO:0000313" key="3">
    <source>
        <dbReference type="Proteomes" id="UP000550401"/>
    </source>
</evidence>
<sequence length="154" mass="15597">MNLPRRSLRASCAVVLLAANACIGSGAVCAAESSSGTGFWLGCYELTFGDDASKTRVVRLTDTAVPASPGSYAVESVPASDADLASVWRPVSATSIRLGVSNGRTGWTAELKANEGTFVGSSNWVDDTGKSGAGYIVTAKSIACDTTAAGASKP</sequence>
<protein>
    <submittedName>
        <fullName evidence="2">Uncharacterized protein</fullName>
    </submittedName>
</protein>
<dbReference type="EMBL" id="JACGXL010000001">
    <property type="protein sequence ID" value="MBA8886362.1"/>
    <property type="molecule type" value="Genomic_DNA"/>
</dbReference>
<feature type="signal peptide" evidence="1">
    <location>
        <begin position="1"/>
        <end position="30"/>
    </location>
</feature>
<reference evidence="2 3" key="1">
    <citation type="submission" date="2020-07" db="EMBL/GenBank/DDBJ databases">
        <title>Genomic Encyclopedia of Type Strains, Phase IV (KMG-V): Genome sequencing to study the core and pangenomes of soil and plant-associated prokaryotes.</title>
        <authorList>
            <person name="Whitman W."/>
        </authorList>
    </citation>
    <scope>NUCLEOTIDE SEQUENCE [LARGE SCALE GENOMIC DNA]</scope>
    <source>
        <strain evidence="2 3">RH2WT43</strain>
    </source>
</reference>
<dbReference type="RefSeq" id="WP_182529450.1">
    <property type="nucleotide sequence ID" value="NZ_JACGXL010000001.1"/>
</dbReference>
<dbReference type="Proteomes" id="UP000550401">
    <property type="component" value="Unassembled WGS sequence"/>
</dbReference>
<comment type="caution">
    <text evidence="2">The sequence shown here is derived from an EMBL/GenBank/DDBJ whole genome shotgun (WGS) entry which is preliminary data.</text>
</comment>
<proteinExistence type="predicted"/>
<name>A0A839EX73_9GAMM</name>
<gene>
    <name evidence="2" type="ORF">FHW12_000553</name>
</gene>
<feature type="chain" id="PRO_5032771732" evidence="1">
    <location>
        <begin position="31"/>
        <end position="154"/>
    </location>
</feature>
<accession>A0A839EX73</accession>
<dbReference type="AlphaFoldDB" id="A0A839EX73"/>
<evidence type="ECO:0000256" key="1">
    <source>
        <dbReference type="SAM" id="SignalP"/>
    </source>
</evidence>
<keyword evidence="3" id="KW-1185">Reference proteome</keyword>